<gene>
    <name evidence="1" type="ORF">M413DRAFT_152459</name>
</gene>
<dbReference type="EMBL" id="KN831780">
    <property type="protein sequence ID" value="KIM41629.1"/>
    <property type="molecule type" value="Genomic_DNA"/>
</dbReference>
<evidence type="ECO:0000313" key="2">
    <source>
        <dbReference type="Proteomes" id="UP000053424"/>
    </source>
</evidence>
<reference evidence="1 2" key="1">
    <citation type="submission" date="2014-04" db="EMBL/GenBank/DDBJ databases">
        <authorList>
            <consortium name="DOE Joint Genome Institute"/>
            <person name="Kuo A."/>
            <person name="Gay G."/>
            <person name="Dore J."/>
            <person name="Kohler A."/>
            <person name="Nagy L.G."/>
            <person name="Floudas D."/>
            <person name="Copeland A."/>
            <person name="Barry K.W."/>
            <person name="Cichocki N."/>
            <person name="Veneault-Fourrey C."/>
            <person name="LaButti K."/>
            <person name="Lindquist E.A."/>
            <person name="Lipzen A."/>
            <person name="Lundell T."/>
            <person name="Morin E."/>
            <person name="Murat C."/>
            <person name="Sun H."/>
            <person name="Tunlid A."/>
            <person name="Henrissat B."/>
            <person name="Grigoriev I.V."/>
            <person name="Hibbett D.S."/>
            <person name="Martin F."/>
            <person name="Nordberg H.P."/>
            <person name="Cantor M.N."/>
            <person name="Hua S.X."/>
        </authorList>
    </citation>
    <scope>NUCLEOTIDE SEQUENCE [LARGE SCALE GENOMIC DNA]</scope>
    <source>
        <strain evidence="2">h7</strain>
    </source>
</reference>
<protein>
    <submittedName>
        <fullName evidence="1">Uncharacterized protein</fullName>
    </submittedName>
</protein>
<keyword evidence="2" id="KW-1185">Reference proteome</keyword>
<proteinExistence type="predicted"/>
<dbReference type="HOGENOM" id="CLU_2158727_0_0_1"/>
<name>A0A0C3CBN7_HEBCY</name>
<reference evidence="2" key="2">
    <citation type="submission" date="2015-01" db="EMBL/GenBank/DDBJ databases">
        <title>Evolutionary Origins and Diversification of the Mycorrhizal Mutualists.</title>
        <authorList>
            <consortium name="DOE Joint Genome Institute"/>
            <consortium name="Mycorrhizal Genomics Consortium"/>
            <person name="Kohler A."/>
            <person name="Kuo A."/>
            <person name="Nagy L.G."/>
            <person name="Floudas D."/>
            <person name="Copeland A."/>
            <person name="Barry K.W."/>
            <person name="Cichocki N."/>
            <person name="Veneault-Fourrey C."/>
            <person name="LaButti K."/>
            <person name="Lindquist E.A."/>
            <person name="Lipzen A."/>
            <person name="Lundell T."/>
            <person name="Morin E."/>
            <person name="Murat C."/>
            <person name="Riley R."/>
            <person name="Ohm R."/>
            <person name="Sun H."/>
            <person name="Tunlid A."/>
            <person name="Henrissat B."/>
            <person name="Grigoriev I.V."/>
            <person name="Hibbett D.S."/>
            <person name="Martin F."/>
        </authorList>
    </citation>
    <scope>NUCLEOTIDE SEQUENCE [LARGE SCALE GENOMIC DNA]</scope>
    <source>
        <strain evidence="2">h7</strain>
    </source>
</reference>
<dbReference type="Proteomes" id="UP000053424">
    <property type="component" value="Unassembled WGS sequence"/>
</dbReference>
<sequence length="111" mass="13169">MDFSQDTLLTPLISFLSHYSEYGMGKRIWWRFMEAVCALERLYHQFLGPSAPRARRQFRSLRHREVPPYPRFGGIDLTQLFFFLPDVPKYISTRSVDRYVTRTSSSVFDPI</sequence>
<organism evidence="1 2">
    <name type="scientific">Hebeloma cylindrosporum</name>
    <dbReference type="NCBI Taxonomy" id="76867"/>
    <lineage>
        <taxon>Eukaryota</taxon>
        <taxon>Fungi</taxon>
        <taxon>Dikarya</taxon>
        <taxon>Basidiomycota</taxon>
        <taxon>Agaricomycotina</taxon>
        <taxon>Agaricomycetes</taxon>
        <taxon>Agaricomycetidae</taxon>
        <taxon>Agaricales</taxon>
        <taxon>Agaricineae</taxon>
        <taxon>Hymenogastraceae</taxon>
        <taxon>Hebeloma</taxon>
    </lineage>
</organism>
<accession>A0A0C3CBN7</accession>
<dbReference type="AlphaFoldDB" id="A0A0C3CBN7"/>
<evidence type="ECO:0000313" key="1">
    <source>
        <dbReference type="EMBL" id="KIM41629.1"/>
    </source>
</evidence>